<organism evidence="2 3">
    <name type="scientific">Streptomyces atrovirens</name>
    <dbReference type="NCBI Taxonomy" id="285556"/>
    <lineage>
        <taxon>Bacteria</taxon>
        <taxon>Bacillati</taxon>
        <taxon>Actinomycetota</taxon>
        <taxon>Actinomycetes</taxon>
        <taxon>Kitasatosporales</taxon>
        <taxon>Streptomycetaceae</taxon>
        <taxon>Streptomyces</taxon>
    </lineage>
</organism>
<feature type="compositionally biased region" description="Pro residues" evidence="1">
    <location>
        <begin position="25"/>
        <end position="36"/>
    </location>
</feature>
<feature type="region of interest" description="Disordered" evidence="1">
    <location>
        <begin position="15"/>
        <end position="38"/>
    </location>
</feature>
<accession>A0ABW0DL41</accession>
<comment type="caution">
    <text evidence="2">The sequence shown here is derived from an EMBL/GenBank/DDBJ whole genome shotgun (WGS) entry which is preliminary data.</text>
</comment>
<keyword evidence="3" id="KW-1185">Reference proteome</keyword>
<reference evidence="3" key="1">
    <citation type="journal article" date="2019" name="Int. J. Syst. Evol. Microbiol.">
        <title>The Global Catalogue of Microorganisms (GCM) 10K type strain sequencing project: providing services to taxonomists for standard genome sequencing and annotation.</title>
        <authorList>
            <consortium name="The Broad Institute Genomics Platform"/>
            <consortium name="The Broad Institute Genome Sequencing Center for Infectious Disease"/>
            <person name="Wu L."/>
            <person name="Ma J."/>
        </authorList>
    </citation>
    <scope>NUCLEOTIDE SEQUENCE [LARGE SCALE GENOMIC DNA]</scope>
    <source>
        <strain evidence="3">CGMCC 4.7131</strain>
    </source>
</reference>
<sequence>MSSLLARVKALLGRAAPSARGDTGPPAPALPPPPPEGVAIGPAHDGYVFLVALPRIHSFCRARLDEESGPGGTRAETEELRRQLGEAVHTLRANVPLYPGGLSVHEAEGRVRAIVDRYRDHPGYPSLWRPDAPPRPGP</sequence>
<evidence type="ECO:0000313" key="3">
    <source>
        <dbReference type="Proteomes" id="UP001596035"/>
    </source>
</evidence>
<protein>
    <submittedName>
        <fullName evidence="2">Uncharacterized protein</fullName>
    </submittedName>
</protein>
<name>A0ABW0DL41_9ACTN</name>
<dbReference type="EMBL" id="JBHSKN010000002">
    <property type="protein sequence ID" value="MFC5238720.1"/>
    <property type="molecule type" value="Genomic_DNA"/>
</dbReference>
<gene>
    <name evidence="2" type="ORF">ACFPWV_02085</name>
</gene>
<proteinExistence type="predicted"/>
<evidence type="ECO:0000313" key="2">
    <source>
        <dbReference type="EMBL" id="MFC5238720.1"/>
    </source>
</evidence>
<dbReference type="Proteomes" id="UP001596035">
    <property type="component" value="Unassembled WGS sequence"/>
</dbReference>
<evidence type="ECO:0000256" key="1">
    <source>
        <dbReference type="SAM" id="MobiDB-lite"/>
    </source>
</evidence>
<dbReference type="RefSeq" id="WP_344566281.1">
    <property type="nucleotide sequence ID" value="NZ_BAAATG010000049.1"/>
</dbReference>